<reference evidence="1 2" key="1">
    <citation type="submission" date="2024-09" db="EMBL/GenBank/DDBJ databases">
        <authorList>
            <person name="Sun Q."/>
            <person name="Mori K."/>
        </authorList>
    </citation>
    <scope>NUCLEOTIDE SEQUENCE [LARGE SCALE GENOMIC DNA]</scope>
    <source>
        <strain evidence="1 2">CCM 7468</strain>
    </source>
</reference>
<dbReference type="InterPro" id="IPR019289">
    <property type="entry name" value="Phage_tail_E/E"/>
</dbReference>
<evidence type="ECO:0000313" key="2">
    <source>
        <dbReference type="Proteomes" id="UP001589789"/>
    </source>
</evidence>
<keyword evidence="2" id="KW-1185">Reference proteome</keyword>
<protein>
    <submittedName>
        <fullName evidence="1">Phage tail assembly protein</fullName>
    </submittedName>
</protein>
<comment type="caution">
    <text evidence="1">The sequence shown here is derived from an EMBL/GenBank/DDBJ whole genome shotgun (WGS) entry which is preliminary data.</text>
</comment>
<name>A0ABV6IL32_9PROT</name>
<dbReference type="Proteomes" id="UP001589789">
    <property type="component" value="Unassembled WGS sequence"/>
</dbReference>
<dbReference type="EMBL" id="JBHLVZ010000002">
    <property type="protein sequence ID" value="MFC0384334.1"/>
    <property type="molecule type" value="Genomic_DNA"/>
</dbReference>
<sequence>MDDTDEAEALPATLTIRFEPPISFSGKEYSEVTLREPTTQQFADAQDLGGIRSIQHLVHVVGGLPKPVAALIPISKTMQADAFFVRFTRPAPATSST</sequence>
<proteinExistence type="predicted"/>
<dbReference type="RefSeq" id="WP_377048381.1">
    <property type="nucleotide sequence ID" value="NZ_JBHLVZ010000002.1"/>
</dbReference>
<organism evidence="1 2">
    <name type="scientific">Muricoccus vinaceus</name>
    <dbReference type="NCBI Taxonomy" id="424704"/>
    <lineage>
        <taxon>Bacteria</taxon>
        <taxon>Pseudomonadati</taxon>
        <taxon>Pseudomonadota</taxon>
        <taxon>Alphaproteobacteria</taxon>
        <taxon>Acetobacterales</taxon>
        <taxon>Roseomonadaceae</taxon>
        <taxon>Muricoccus</taxon>
    </lineage>
</organism>
<dbReference type="Pfam" id="PF10109">
    <property type="entry name" value="Phage_TAC_7"/>
    <property type="match status" value="1"/>
</dbReference>
<evidence type="ECO:0000313" key="1">
    <source>
        <dbReference type="EMBL" id="MFC0384334.1"/>
    </source>
</evidence>
<gene>
    <name evidence="1" type="ORF">ACFFIC_02070</name>
</gene>
<accession>A0ABV6IL32</accession>